<keyword evidence="6" id="KW-0539">Nucleus</keyword>
<gene>
    <name evidence="11" type="ORF">PHAECO_LOCUS4499</name>
</gene>
<accession>A0A9N9SGR5</accession>
<evidence type="ECO:0000313" key="11">
    <source>
        <dbReference type="EMBL" id="CAG9816482.1"/>
    </source>
</evidence>
<dbReference type="Pfam" id="PF10541">
    <property type="entry name" value="KASH"/>
    <property type="match status" value="1"/>
</dbReference>
<evidence type="ECO:0000256" key="2">
    <source>
        <dbReference type="ARBA" id="ARBA00008619"/>
    </source>
</evidence>
<dbReference type="GO" id="GO:0007010">
    <property type="term" value="P:cytoskeleton organization"/>
    <property type="evidence" value="ECO:0007669"/>
    <property type="project" value="TreeGrafter"/>
</dbReference>
<feature type="region of interest" description="Disordered" evidence="8">
    <location>
        <begin position="145"/>
        <end position="181"/>
    </location>
</feature>
<keyword evidence="7" id="KW-0175">Coiled coil</keyword>
<evidence type="ECO:0000256" key="5">
    <source>
        <dbReference type="ARBA" id="ARBA00023136"/>
    </source>
</evidence>
<dbReference type="GO" id="GO:0006997">
    <property type="term" value="P:nucleus organization"/>
    <property type="evidence" value="ECO:0007669"/>
    <property type="project" value="TreeGrafter"/>
</dbReference>
<feature type="compositionally biased region" description="Basic residues" evidence="8">
    <location>
        <begin position="92"/>
        <end position="104"/>
    </location>
</feature>
<dbReference type="EMBL" id="OU896720">
    <property type="protein sequence ID" value="CAG9816482.1"/>
    <property type="molecule type" value="Genomic_DNA"/>
</dbReference>
<feature type="region of interest" description="Disordered" evidence="8">
    <location>
        <begin position="457"/>
        <end position="476"/>
    </location>
</feature>
<keyword evidence="3 9" id="KW-0812">Transmembrane</keyword>
<dbReference type="SMART" id="SM01249">
    <property type="entry name" value="KASH"/>
    <property type="match status" value="1"/>
</dbReference>
<feature type="compositionally biased region" description="Acidic residues" evidence="8">
    <location>
        <begin position="465"/>
        <end position="474"/>
    </location>
</feature>
<dbReference type="OrthoDB" id="10041151at2759"/>
<evidence type="ECO:0000256" key="9">
    <source>
        <dbReference type="SAM" id="Phobius"/>
    </source>
</evidence>
<evidence type="ECO:0000256" key="4">
    <source>
        <dbReference type="ARBA" id="ARBA00022989"/>
    </source>
</evidence>
<feature type="transmembrane region" description="Helical" evidence="9">
    <location>
        <begin position="859"/>
        <end position="880"/>
    </location>
</feature>
<dbReference type="GO" id="GO:0048471">
    <property type="term" value="C:perinuclear region of cytoplasm"/>
    <property type="evidence" value="ECO:0007669"/>
    <property type="project" value="TreeGrafter"/>
</dbReference>
<dbReference type="GO" id="GO:0007097">
    <property type="term" value="P:nuclear migration"/>
    <property type="evidence" value="ECO:0007669"/>
    <property type="project" value="TreeGrafter"/>
</dbReference>
<dbReference type="GO" id="GO:0019894">
    <property type="term" value="F:kinesin binding"/>
    <property type="evidence" value="ECO:0007669"/>
    <property type="project" value="TreeGrafter"/>
</dbReference>
<protein>
    <recommendedName>
        <fullName evidence="10">KASH domain-containing protein</fullName>
    </recommendedName>
</protein>
<evidence type="ECO:0000256" key="6">
    <source>
        <dbReference type="ARBA" id="ARBA00023242"/>
    </source>
</evidence>
<reference evidence="11" key="1">
    <citation type="submission" date="2022-01" db="EMBL/GenBank/DDBJ databases">
        <authorList>
            <person name="King R."/>
        </authorList>
    </citation>
    <scope>NUCLEOTIDE SEQUENCE</scope>
</reference>
<organism evidence="11 12">
    <name type="scientific">Phaedon cochleariae</name>
    <name type="common">Mustard beetle</name>
    <dbReference type="NCBI Taxonomy" id="80249"/>
    <lineage>
        <taxon>Eukaryota</taxon>
        <taxon>Metazoa</taxon>
        <taxon>Ecdysozoa</taxon>
        <taxon>Arthropoda</taxon>
        <taxon>Hexapoda</taxon>
        <taxon>Insecta</taxon>
        <taxon>Pterygota</taxon>
        <taxon>Neoptera</taxon>
        <taxon>Endopterygota</taxon>
        <taxon>Coleoptera</taxon>
        <taxon>Polyphaga</taxon>
        <taxon>Cucujiformia</taxon>
        <taxon>Chrysomeloidea</taxon>
        <taxon>Chrysomelidae</taxon>
        <taxon>Chrysomelinae</taxon>
        <taxon>Chrysomelini</taxon>
        <taxon>Phaedon</taxon>
    </lineage>
</organism>
<dbReference type="Proteomes" id="UP001153737">
    <property type="component" value="Chromosome 14"/>
</dbReference>
<comment type="similarity">
    <text evidence="2">Belongs to the nesprin family.</text>
</comment>
<feature type="region of interest" description="Disordered" evidence="8">
    <location>
        <begin position="78"/>
        <end position="110"/>
    </location>
</feature>
<evidence type="ECO:0000313" key="12">
    <source>
        <dbReference type="Proteomes" id="UP001153737"/>
    </source>
</evidence>
<evidence type="ECO:0000259" key="10">
    <source>
        <dbReference type="SMART" id="SM01249"/>
    </source>
</evidence>
<feature type="region of interest" description="Disordered" evidence="8">
    <location>
        <begin position="820"/>
        <end position="849"/>
    </location>
</feature>
<feature type="coiled-coil region" evidence="7">
    <location>
        <begin position="783"/>
        <end position="810"/>
    </location>
</feature>
<dbReference type="PANTHER" id="PTHR21524:SF5">
    <property type="entry name" value="SPECTRIN REPEAT CONTAINING NUCLEAR ENVELOPE PROTEIN 2"/>
    <property type="match status" value="1"/>
</dbReference>
<evidence type="ECO:0000256" key="1">
    <source>
        <dbReference type="ARBA" id="ARBA00004126"/>
    </source>
</evidence>
<evidence type="ECO:0000256" key="7">
    <source>
        <dbReference type="SAM" id="Coils"/>
    </source>
</evidence>
<proteinExistence type="inferred from homology"/>
<name>A0A9N9SGR5_PHACE</name>
<feature type="compositionally biased region" description="Polar residues" evidence="8">
    <location>
        <begin position="169"/>
        <end position="181"/>
    </location>
</feature>
<dbReference type="GO" id="GO:0031965">
    <property type="term" value="C:nuclear membrane"/>
    <property type="evidence" value="ECO:0007669"/>
    <property type="project" value="UniProtKB-SubCell"/>
</dbReference>
<feature type="compositionally biased region" description="Basic and acidic residues" evidence="8">
    <location>
        <begin position="376"/>
        <end position="385"/>
    </location>
</feature>
<dbReference type="InterPro" id="IPR012315">
    <property type="entry name" value="KASH"/>
</dbReference>
<keyword evidence="12" id="KW-1185">Reference proteome</keyword>
<evidence type="ECO:0000256" key="3">
    <source>
        <dbReference type="ARBA" id="ARBA00022692"/>
    </source>
</evidence>
<sequence>MTRSGVIDSTEQKKIDSDVIDNCNIPQDTSQYTISEKKAPNLATFYFNHDTNTSMDEATQQFALDTVNSRNNVLDNSASAGVEETNENVAHSRPKLNKPARGPRPKSVPEEKIKILVQKVEELVSADRKQLHKISRVNKWLSLEKPDDSCDASGEDDEKESQTSEDVDTSSATLREEQYSMSQNTSFDELISNSGSHQWLGSITQFDDITSTTVMNNFSISESALHQMSLSPKGSDRFSNYFPTASSNNVNVNSNNSTSSTVEEVSPLITEKSSPIRKKKSRLKKKTAFGKSDTHLLYNPAAETIRTHLIKSGSFPGYSSHLTNNDRTADNDLVTGHISIQGVYCDTSTTSGADSEEDNNTSTVNFKYGEKTRYLHGVDSRDDSPGKISLKNAEEQSSSLSEQAWDNYQENYLSEPYSESHDSDAARRLLNFGEDYRNFIDSQSDWSALSDISPRMKRKSRVASNEEDSNEDEESLRQIINESKEQLKNAEEISEQIKAGINNFLVTNEIEELISTCDRHVNILDHLIKSSDEYKMSVGDKLATTDLLNGWRIVKSRSIAMFEYRRIRRQILDAKSLLELISMPGKNEASKNLYPVADIHNEIDACNSVQERITSQGMKLAALNALVHRYTLDNQNLEELSSTLKIEITELYELYDNARTCVADKLCQIESILPAWKTLEFRLEQLQKDLQEDKKTIHLLDSSLTNGNFSDQTATSVREVAKLLSESVHQTYSHLHQEGSFSDSGISDEGSEQEIGERQRRLAAIRRLVRQLELGLAPDSRDRLAMRERIELAEEELKALQLRCRALVVRSAACCVTSADGVRPPQEEHPPKAPIAPTASNDSGDPGSGPSSVSYFRRIFRASLLFQLALLALVCVSWLFEPKCCDQMNNFSWGLSPKLHYEGRPPI</sequence>
<feature type="domain" description="KASH" evidence="10">
    <location>
        <begin position="855"/>
        <end position="907"/>
    </location>
</feature>
<keyword evidence="4 9" id="KW-1133">Transmembrane helix</keyword>
<evidence type="ECO:0000256" key="8">
    <source>
        <dbReference type="SAM" id="MobiDB-lite"/>
    </source>
</evidence>
<dbReference type="AlphaFoldDB" id="A0A9N9SGR5"/>
<feature type="region of interest" description="Disordered" evidence="8">
    <location>
        <begin position="376"/>
        <end position="401"/>
    </location>
</feature>
<comment type="subcellular location">
    <subcellularLocation>
        <location evidence="1">Nucleus membrane</location>
    </subcellularLocation>
</comment>
<reference evidence="11" key="2">
    <citation type="submission" date="2022-10" db="EMBL/GenBank/DDBJ databases">
        <authorList>
            <consortium name="ENA_rothamsted_submissions"/>
            <consortium name="culmorum"/>
            <person name="King R."/>
        </authorList>
    </citation>
    <scope>NUCLEOTIDE SEQUENCE</scope>
</reference>
<feature type="compositionally biased region" description="Low complexity" evidence="8">
    <location>
        <begin position="840"/>
        <end position="849"/>
    </location>
</feature>
<feature type="compositionally biased region" description="Acidic residues" evidence="8">
    <location>
        <begin position="149"/>
        <end position="168"/>
    </location>
</feature>
<dbReference type="PANTHER" id="PTHR21524">
    <property type="entry name" value="SPECTRIN REPEAT CONTAINING NUCLEAR ENVELOPE PROTEIN 2"/>
    <property type="match status" value="1"/>
</dbReference>
<keyword evidence="5 9" id="KW-0472">Membrane</keyword>